<accession>A0A1R2CN52</accession>
<comment type="caution">
    <text evidence="1">The sequence shown here is derived from an EMBL/GenBank/DDBJ whole genome shotgun (WGS) entry which is preliminary data.</text>
</comment>
<proteinExistence type="predicted"/>
<organism evidence="1 2">
    <name type="scientific">Stentor coeruleus</name>
    <dbReference type="NCBI Taxonomy" id="5963"/>
    <lineage>
        <taxon>Eukaryota</taxon>
        <taxon>Sar</taxon>
        <taxon>Alveolata</taxon>
        <taxon>Ciliophora</taxon>
        <taxon>Postciliodesmatophora</taxon>
        <taxon>Heterotrichea</taxon>
        <taxon>Heterotrichida</taxon>
        <taxon>Stentoridae</taxon>
        <taxon>Stentor</taxon>
    </lineage>
</organism>
<dbReference type="Proteomes" id="UP000187209">
    <property type="component" value="Unassembled WGS sequence"/>
</dbReference>
<sequence length="133" mass="15890">MENRRKSYAKNKSFLVDISSTDKFIKHKRLSEDVSHVKLPPMSTLNKSISFVNASINNVKIRKPSMDNSYVFDTWNKHLASKPLRNQDKLKIKYRNIKRINVNPRLYTDNVEVEVNERMYERRMIKIINELMF</sequence>
<reference evidence="1 2" key="1">
    <citation type="submission" date="2016-11" db="EMBL/GenBank/DDBJ databases">
        <title>The macronuclear genome of Stentor coeruleus: a giant cell with tiny introns.</title>
        <authorList>
            <person name="Slabodnick M."/>
            <person name="Ruby J.G."/>
            <person name="Reiff S.B."/>
            <person name="Swart E.C."/>
            <person name="Gosai S."/>
            <person name="Prabakaran S."/>
            <person name="Witkowska E."/>
            <person name="Larue G.E."/>
            <person name="Fisher S."/>
            <person name="Freeman R.M."/>
            <person name="Gunawardena J."/>
            <person name="Chu W."/>
            <person name="Stover N.A."/>
            <person name="Gregory B.D."/>
            <person name="Nowacki M."/>
            <person name="Derisi J."/>
            <person name="Roy S.W."/>
            <person name="Marshall W.F."/>
            <person name="Sood P."/>
        </authorList>
    </citation>
    <scope>NUCLEOTIDE SEQUENCE [LARGE SCALE GENOMIC DNA]</scope>
    <source>
        <strain evidence="1">WM001</strain>
    </source>
</reference>
<evidence type="ECO:0000313" key="2">
    <source>
        <dbReference type="Proteomes" id="UP000187209"/>
    </source>
</evidence>
<dbReference type="EMBL" id="MPUH01000103">
    <property type="protein sequence ID" value="OMJ90411.1"/>
    <property type="molecule type" value="Genomic_DNA"/>
</dbReference>
<gene>
    <name evidence="1" type="ORF">SteCoe_7216</name>
</gene>
<dbReference type="AlphaFoldDB" id="A0A1R2CN52"/>
<protein>
    <submittedName>
        <fullName evidence="1">Uncharacterized protein</fullName>
    </submittedName>
</protein>
<evidence type="ECO:0000313" key="1">
    <source>
        <dbReference type="EMBL" id="OMJ90411.1"/>
    </source>
</evidence>
<name>A0A1R2CN52_9CILI</name>
<keyword evidence="2" id="KW-1185">Reference proteome</keyword>